<name>A0A1S3YDB0_TOBAC</name>
<feature type="compositionally biased region" description="Polar residues" evidence="1">
    <location>
        <begin position="332"/>
        <end position="363"/>
    </location>
</feature>
<dbReference type="PaxDb" id="4097-A0A1S3YDB0"/>
<feature type="compositionally biased region" description="Low complexity" evidence="1">
    <location>
        <begin position="312"/>
        <end position="330"/>
    </location>
</feature>
<dbReference type="KEGG" id="nta:107774970"/>
<evidence type="ECO:0000313" key="2">
    <source>
        <dbReference type="RefSeq" id="XP_016450119.1"/>
    </source>
</evidence>
<proteinExistence type="predicted"/>
<evidence type="ECO:0000256" key="1">
    <source>
        <dbReference type="SAM" id="MobiDB-lite"/>
    </source>
</evidence>
<sequence length="446" mass="49016">MALMAFPLLHEEVVLLELYIFSPLSPFSTLKAAWQRNSPRFVPKNHLPHTHNPQLVPSQNSKHEAAILQQGDGLTIAANRLESSINAQINAGPIRPQQFMGNSSPTQTLPPNRDLELSPVEIGDWKCFVTGRNQISDEIVNEDVLSQSQFENNGARPNYTHIAALLKENIVPAPTPCQQPVDELPDGKDKAIEPTPFDQCQPVPKSSNLSHSGILSTASLSNDQLARQNVIVSHEQARIATTASDVLTNNVNIPTMPQLTRRPTPSTFPKISTNFDKMHTAHHKKQGTYHHMNTHILTSSLKETPSQAQNHSQSPASAPADTQPTATAPSNKPKQPNIFSSQNNQPQNIKTATPSLPSDNNNQPIKIPSYPTPPPPTVTQSLATELRARQAAELAHNRVHRSQNNYQVGPACSHLHSKGLHDHPCKQVPVYNCRQVSKHNAKNGED</sequence>
<dbReference type="RefSeq" id="XP_016450119.1">
    <property type="nucleotide sequence ID" value="XM_016594633.1"/>
</dbReference>
<feature type="region of interest" description="Disordered" evidence="1">
    <location>
        <begin position="301"/>
        <end position="378"/>
    </location>
</feature>
<gene>
    <name evidence="2" type="primary">LOC107774970</name>
</gene>
<reference evidence="2" key="1">
    <citation type="submission" date="2025-08" db="UniProtKB">
        <authorList>
            <consortium name="RefSeq"/>
        </authorList>
    </citation>
    <scope>IDENTIFICATION</scope>
</reference>
<dbReference type="AlphaFoldDB" id="A0A1S3YDB0"/>
<organism evidence="2">
    <name type="scientific">Nicotiana tabacum</name>
    <name type="common">Common tobacco</name>
    <dbReference type="NCBI Taxonomy" id="4097"/>
    <lineage>
        <taxon>Eukaryota</taxon>
        <taxon>Viridiplantae</taxon>
        <taxon>Streptophyta</taxon>
        <taxon>Embryophyta</taxon>
        <taxon>Tracheophyta</taxon>
        <taxon>Spermatophyta</taxon>
        <taxon>Magnoliopsida</taxon>
        <taxon>eudicotyledons</taxon>
        <taxon>Gunneridae</taxon>
        <taxon>Pentapetalae</taxon>
        <taxon>asterids</taxon>
        <taxon>lamiids</taxon>
        <taxon>Solanales</taxon>
        <taxon>Solanaceae</taxon>
        <taxon>Nicotianoideae</taxon>
        <taxon>Nicotianeae</taxon>
        <taxon>Nicotiana</taxon>
    </lineage>
</organism>
<feature type="compositionally biased region" description="Polar residues" evidence="1">
    <location>
        <begin position="301"/>
        <end position="311"/>
    </location>
</feature>
<accession>A0A1S3YDB0</accession>
<protein>
    <submittedName>
        <fullName evidence="2">Uncharacterized protein</fullName>
    </submittedName>
</protein>